<feature type="compositionally biased region" description="Basic residues" evidence="1">
    <location>
        <begin position="113"/>
        <end position="125"/>
    </location>
</feature>
<feature type="compositionally biased region" description="Polar residues" evidence="1">
    <location>
        <begin position="716"/>
        <end position="732"/>
    </location>
</feature>
<dbReference type="RefSeq" id="XP_009023813.1">
    <property type="nucleotide sequence ID" value="XM_009025565.1"/>
</dbReference>
<proteinExistence type="predicted"/>
<evidence type="ECO:0000313" key="4">
    <source>
        <dbReference type="Proteomes" id="UP000015101"/>
    </source>
</evidence>
<feature type="region of interest" description="Disordered" evidence="1">
    <location>
        <begin position="716"/>
        <end position="748"/>
    </location>
</feature>
<dbReference type="EMBL" id="AMQM01006019">
    <property type="status" value="NOT_ANNOTATED_CDS"/>
    <property type="molecule type" value="Genomic_DNA"/>
</dbReference>
<reference evidence="4" key="1">
    <citation type="submission" date="2012-12" db="EMBL/GenBank/DDBJ databases">
        <authorList>
            <person name="Hellsten U."/>
            <person name="Grimwood J."/>
            <person name="Chapman J.A."/>
            <person name="Shapiro H."/>
            <person name="Aerts A."/>
            <person name="Otillar R.P."/>
            <person name="Terry A.Y."/>
            <person name="Boore J.L."/>
            <person name="Simakov O."/>
            <person name="Marletaz F."/>
            <person name="Cho S.-J."/>
            <person name="Edsinger-Gonzales E."/>
            <person name="Havlak P."/>
            <person name="Kuo D.-H."/>
            <person name="Larsson T."/>
            <person name="Lv J."/>
            <person name="Arendt D."/>
            <person name="Savage R."/>
            <person name="Osoegawa K."/>
            <person name="de Jong P."/>
            <person name="Lindberg D.R."/>
            <person name="Seaver E.C."/>
            <person name="Weisblat D.A."/>
            <person name="Putnam N.H."/>
            <person name="Grigoriev I.V."/>
            <person name="Rokhsar D.S."/>
        </authorList>
    </citation>
    <scope>NUCLEOTIDE SEQUENCE</scope>
</reference>
<sequence>MAKTAGPATTSTKTTNPAVTTKTTNVTTTKLTNPKTVILTTTTASQLKTSRDKPRAITSKTTTTTAVVASITTTNVVTSVSTQQRMKTPQQHSANKQQQQAVKQQHFATSKNQHLHSHPTLKHQNHLQQQPQYLLHSQQQRPEQLQLHQLQQQQQQLQLHQLQQQQQFNQLRHNTPRFYRQSSVKTTKSPSAILSNPSLTPIGTNPILTSRVSWDTSLMVLSQSLKNICGSPLMRSISSTDSSPLPKKLPSRHSLQNQKLYQKPIAKVVTQLGNPSLKQYYQTSIPSPDTNLSTTYHKSLDLTDRNKSIDLKLSEYRLDDPADNVFLSNCDIVENKSAEDSVELIALPSEFVNSIDTWKCEKDEEVRMNEMKVEMKIDALVVSTEACRESSLKRNDFISPILPSRDRCNTMNAPKRLTMKRMNSAAIMFTPTQNIHFCDPNHKKLIIRHEETNQLLNFELTKLLQTNLTQRSNNRKDSEHSPDNKGECSLSSSLLSSHRFLYKVSLKSVYFPLEDIYVELINERLLRVAIMKDKISSTRDRGHSFEKVKSKQYSSILLEDVTLPNELRNWICFISEDRRWLIVKEDSNLTDFEQEHFSYPQQTGFDLIEKLARSPTKKFTSRSITFTMNYNESCSSKYVPILTSQEPSNQLNICLKVPDEFDHKDISIKRLDKMLVINGSTEKLNASIAMNSSAVDTRDNNCDAISLLQISTNYNDSNMHPNNDCTDNTVNNKDSEDVPNNTERDDGLTSLPAFQVTINLPTNVHGRTLSAYLTKKNVIIIYGDADTSRRRNSF</sequence>
<dbReference type="CTD" id="20206202"/>
<organism evidence="3 4">
    <name type="scientific">Helobdella robusta</name>
    <name type="common">Californian leech</name>
    <dbReference type="NCBI Taxonomy" id="6412"/>
    <lineage>
        <taxon>Eukaryota</taxon>
        <taxon>Metazoa</taxon>
        <taxon>Spiralia</taxon>
        <taxon>Lophotrochozoa</taxon>
        <taxon>Annelida</taxon>
        <taxon>Clitellata</taxon>
        <taxon>Hirudinea</taxon>
        <taxon>Rhynchobdellida</taxon>
        <taxon>Glossiphoniidae</taxon>
        <taxon>Helobdella</taxon>
    </lineage>
</organism>
<feature type="region of interest" description="Disordered" evidence="1">
    <location>
        <begin position="82"/>
        <end position="129"/>
    </location>
</feature>
<dbReference type="HOGENOM" id="CLU_353846_0_0_1"/>
<evidence type="ECO:0000313" key="3">
    <source>
        <dbReference type="EnsemblMetazoa" id="HelroP177358"/>
    </source>
</evidence>
<reference evidence="2 4" key="2">
    <citation type="journal article" date="2013" name="Nature">
        <title>Insights into bilaterian evolution from three spiralian genomes.</title>
        <authorList>
            <person name="Simakov O."/>
            <person name="Marletaz F."/>
            <person name="Cho S.J."/>
            <person name="Edsinger-Gonzales E."/>
            <person name="Havlak P."/>
            <person name="Hellsten U."/>
            <person name="Kuo D.H."/>
            <person name="Larsson T."/>
            <person name="Lv J."/>
            <person name="Arendt D."/>
            <person name="Savage R."/>
            <person name="Osoegawa K."/>
            <person name="de Jong P."/>
            <person name="Grimwood J."/>
            <person name="Chapman J.A."/>
            <person name="Shapiro H."/>
            <person name="Aerts A."/>
            <person name="Otillar R.P."/>
            <person name="Terry A.Y."/>
            <person name="Boore J.L."/>
            <person name="Grigoriev I.V."/>
            <person name="Lindberg D.R."/>
            <person name="Seaver E.C."/>
            <person name="Weisblat D.A."/>
            <person name="Putnam N.H."/>
            <person name="Rokhsar D.S."/>
        </authorList>
    </citation>
    <scope>NUCLEOTIDE SEQUENCE</scope>
</reference>
<keyword evidence="4" id="KW-1185">Reference proteome</keyword>
<feature type="compositionally biased region" description="Low complexity" evidence="1">
    <location>
        <begin position="90"/>
        <end position="105"/>
    </location>
</feature>
<dbReference type="AlphaFoldDB" id="T1FBK3"/>
<reference evidence="3" key="3">
    <citation type="submission" date="2015-06" db="UniProtKB">
        <authorList>
            <consortium name="EnsemblMetazoa"/>
        </authorList>
    </citation>
    <scope>IDENTIFICATION</scope>
</reference>
<feature type="region of interest" description="Disordered" evidence="1">
    <location>
        <begin position="469"/>
        <end position="488"/>
    </location>
</feature>
<protein>
    <submittedName>
        <fullName evidence="2 3">Uncharacterized protein</fullName>
    </submittedName>
</protein>
<dbReference type="EnsemblMetazoa" id="HelroT177358">
    <property type="protein sequence ID" value="HelroP177358"/>
    <property type="gene ID" value="HelroG177358"/>
</dbReference>
<gene>
    <name evidence="3" type="primary">20206202</name>
    <name evidence="2" type="ORF">HELRODRAFT_177358</name>
</gene>
<dbReference type="InParanoid" id="T1FBK3"/>
<feature type="region of interest" description="Disordered" evidence="1">
    <location>
        <begin position="1"/>
        <end position="20"/>
    </location>
</feature>
<evidence type="ECO:0000256" key="1">
    <source>
        <dbReference type="SAM" id="MobiDB-lite"/>
    </source>
</evidence>
<dbReference type="EMBL" id="KB097222">
    <property type="protein sequence ID" value="ESN98120.1"/>
    <property type="molecule type" value="Genomic_DNA"/>
</dbReference>
<dbReference type="Proteomes" id="UP000015101">
    <property type="component" value="Unassembled WGS sequence"/>
</dbReference>
<evidence type="ECO:0000313" key="2">
    <source>
        <dbReference type="EMBL" id="ESN98120.1"/>
    </source>
</evidence>
<dbReference type="KEGG" id="hro:HELRODRAFT_177358"/>
<dbReference type="GeneID" id="20206202"/>
<name>T1FBK3_HELRO</name>
<accession>T1FBK3</accession>
<feature type="compositionally biased region" description="Basic and acidic residues" evidence="1">
    <location>
        <begin position="474"/>
        <end position="486"/>
    </location>
</feature>